<dbReference type="InterPro" id="IPR000182">
    <property type="entry name" value="GNAT_dom"/>
</dbReference>
<name>A0ABY3M945_9FLAO</name>
<feature type="domain" description="N-acetyltransferase" evidence="1">
    <location>
        <begin position="1"/>
        <end position="159"/>
    </location>
</feature>
<reference evidence="2 3" key="1">
    <citation type="submission" date="2019-08" db="EMBL/GenBank/DDBJ databases">
        <title>Genomes of Antarctic Bizionia species.</title>
        <authorList>
            <person name="Bowman J.P."/>
        </authorList>
    </citation>
    <scope>NUCLEOTIDE SEQUENCE [LARGE SCALE GENOMIC DNA]</scope>
    <source>
        <strain evidence="2 3">IC164</strain>
    </source>
</reference>
<dbReference type="Proteomes" id="UP000323621">
    <property type="component" value="Unassembled WGS sequence"/>
</dbReference>
<accession>A0ABY3M945</accession>
<dbReference type="RefSeq" id="WP_148381241.1">
    <property type="nucleotide sequence ID" value="NZ_VSKN01000014.1"/>
</dbReference>
<dbReference type="Gene3D" id="3.40.630.30">
    <property type="match status" value="1"/>
</dbReference>
<gene>
    <name evidence="2" type="ORF">ES677_10770</name>
</gene>
<protein>
    <submittedName>
        <fullName evidence="2">GNAT family N-acetyltransferase</fullName>
    </submittedName>
</protein>
<keyword evidence="3" id="KW-1185">Reference proteome</keyword>
<dbReference type="PROSITE" id="PS51186">
    <property type="entry name" value="GNAT"/>
    <property type="match status" value="1"/>
</dbReference>
<dbReference type="CDD" id="cd04301">
    <property type="entry name" value="NAT_SF"/>
    <property type="match status" value="1"/>
</dbReference>
<evidence type="ECO:0000313" key="3">
    <source>
        <dbReference type="Proteomes" id="UP000323621"/>
    </source>
</evidence>
<evidence type="ECO:0000259" key="1">
    <source>
        <dbReference type="PROSITE" id="PS51186"/>
    </source>
</evidence>
<dbReference type="InterPro" id="IPR016181">
    <property type="entry name" value="Acyl_CoA_acyltransferase"/>
</dbReference>
<dbReference type="SUPFAM" id="SSF55729">
    <property type="entry name" value="Acyl-CoA N-acyltransferases (Nat)"/>
    <property type="match status" value="1"/>
</dbReference>
<organism evidence="2 3">
    <name type="scientific">Bizionia gelidisalsuginis</name>
    <dbReference type="NCBI Taxonomy" id="291188"/>
    <lineage>
        <taxon>Bacteria</taxon>
        <taxon>Pseudomonadati</taxon>
        <taxon>Bacteroidota</taxon>
        <taxon>Flavobacteriia</taxon>
        <taxon>Flavobacteriales</taxon>
        <taxon>Flavobacteriaceae</taxon>
        <taxon>Bizionia</taxon>
    </lineage>
</organism>
<proteinExistence type="predicted"/>
<comment type="caution">
    <text evidence="2">The sequence shown here is derived from an EMBL/GenBank/DDBJ whole genome shotgun (WGS) entry which is preliminary data.</text>
</comment>
<evidence type="ECO:0000313" key="2">
    <source>
        <dbReference type="EMBL" id="TYC10791.1"/>
    </source>
</evidence>
<dbReference type="EMBL" id="VSKN01000014">
    <property type="protein sequence ID" value="TYC10791.1"/>
    <property type="molecule type" value="Genomic_DNA"/>
</dbReference>
<sequence length="168" mass="19410">MTIQNTCSGDIDAIFHLYDEATKYQKQHQNDSWNGFDPAQIEAEIKNERHFVIKEDDTVVCTFLIAFDNPIIWKDANKDPALYLYRIATHPDYRGRGYVTAIVDWSKTLAVKLNKSFIRLDTHAKNDKINAYYSSCGFTNKGISFLDQTPNLPEHYKAGEFTLFEMEV</sequence>
<dbReference type="Pfam" id="PF00583">
    <property type="entry name" value="Acetyltransf_1"/>
    <property type="match status" value="1"/>
</dbReference>